<accession>A0ABW6G479</accession>
<evidence type="ECO:0000256" key="1">
    <source>
        <dbReference type="SAM" id="MobiDB-lite"/>
    </source>
</evidence>
<keyword evidence="2" id="KW-0472">Membrane</keyword>
<organism evidence="3 4">
    <name type="scientific">Prauserella salsuginis</name>
    <dbReference type="NCBI Taxonomy" id="387889"/>
    <lineage>
        <taxon>Bacteria</taxon>
        <taxon>Bacillati</taxon>
        <taxon>Actinomycetota</taxon>
        <taxon>Actinomycetes</taxon>
        <taxon>Pseudonocardiales</taxon>
        <taxon>Pseudonocardiaceae</taxon>
        <taxon>Prauserella</taxon>
        <taxon>Prauserella salsuginis group</taxon>
    </lineage>
</organism>
<feature type="compositionally biased region" description="Basic and acidic residues" evidence="1">
    <location>
        <begin position="121"/>
        <end position="132"/>
    </location>
</feature>
<protein>
    <submittedName>
        <fullName evidence="3">Substrate-binding domain-containing protein</fullName>
    </submittedName>
</protein>
<proteinExistence type="predicted"/>
<evidence type="ECO:0000313" key="3">
    <source>
        <dbReference type="EMBL" id="MFD6793987.1"/>
    </source>
</evidence>
<comment type="caution">
    <text evidence="3">The sequence shown here is derived from an EMBL/GenBank/DDBJ whole genome shotgun (WGS) entry which is preliminary data.</text>
</comment>
<feature type="transmembrane region" description="Helical" evidence="2">
    <location>
        <begin position="249"/>
        <end position="273"/>
    </location>
</feature>
<reference evidence="3 4" key="1">
    <citation type="submission" date="2024-09" db="EMBL/GenBank/DDBJ databases">
        <title>The Natural Products Discovery Center: Release of the First 8490 Sequenced Strains for Exploring Actinobacteria Biosynthetic Diversity.</title>
        <authorList>
            <person name="Kalkreuter E."/>
            <person name="Kautsar S.A."/>
            <person name="Yang D."/>
            <person name="Bader C.D."/>
            <person name="Teijaro C.N."/>
            <person name="Fluegel L."/>
            <person name="Davis C.M."/>
            <person name="Simpson J.R."/>
            <person name="Lauterbach L."/>
            <person name="Steele A.D."/>
            <person name="Gui C."/>
            <person name="Meng S."/>
            <person name="Li G."/>
            <person name="Viehrig K."/>
            <person name="Ye F."/>
            <person name="Su P."/>
            <person name="Kiefer A.F."/>
            <person name="Nichols A."/>
            <person name="Cepeda A.J."/>
            <person name="Yan W."/>
            <person name="Fan B."/>
            <person name="Jiang Y."/>
            <person name="Adhikari A."/>
            <person name="Zheng C.-J."/>
            <person name="Schuster L."/>
            <person name="Cowan T.M."/>
            <person name="Smanski M.J."/>
            <person name="Chevrette M.G."/>
            <person name="De Carvalho L.P.S."/>
            <person name="Shen B."/>
        </authorList>
    </citation>
    <scope>NUCLEOTIDE SEQUENCE [LARGE SCALE GENOMIC DNA]</scope>
    <source>
        <strain evidence="3 4">NPDC060353</strain>
    </source>
</reference>
<gene>
    <name evidence="3" type="ORF">ACFWGY_11665</name>
</gene>
<evidence type="ECO:0000256" key="2">
    <source>
        <dbReference type="SAM" id="Phobius"/>
    </source>
</evidence>
<dbReference type="Proteomes" id="UP001598673">
    <property type="component" value="Unassembled WGS sequence"/>
</dbReference>
<keyword evidence="2" id="KW-1133">Transmembrane helix</keyword>
<keyword evidence="4" id="KW-1185">Reference proteome</keyword>
<feature type="compositionally biased region" description="Low complexity" evidence="1">
    <location>
        <begin position="156"/>
        <end position="189"/>
    </location>
</feature>
<dbReference type="Gene3D" id="3.40.190.10">
    <property type="entry name" value="Periplasmic binding protein-like II"/>
    <property type="match status" value="1"/>
</dbReference>
<evidence type="ECO:0000313" key="4">
    <source>
        <dbReference type="Proteomes" id="UP001598673"/>
    </source>
</evidence>
<feature type="compositionally biased region" description="Polar residues" evidence="1">
    <location>
        <begin position="223"/>
        <end position="237"/>
    </location>
</feature>
<feature type="compositionally biased region" description="Low complexity" evidence="1">
    <location>
        <begin position="102"/>
        <end position="115"/>
    </location>
</feature>
<dbReference type="RefSeq" id="WP_258935815.1">
    <property type="nucleotide sequence ID" value="NZ_JANBBF010000008.1"/>
</dbReference>
<feature type="region of interest" description="Disordered" evidence="1">
    <location>
        <begin position="1"/>
        <end position="241"/>
    </location>
</feature>
<feature type="compositionally biased region" description="Low complexity" evidence="1">
    <location>
        <begin position="196"/>
        <end position="210"/>
    </location>
</feature>
<dbReference type="EMBL" id="JBHXCV010000006">
    <property type="protein sequence ID" value="MFD6793987.1"/>
    <property type="molecule type" value="Genomic_DNA"/>
</dbReference>
<sequence length="429" mass="44196">MGRHYRAEDPAPGQPDPLRKARQAIGGARTGGSPDDWFRDTTTPPAAYRSAPGYSPAPDDVLSTSPAMHPVAQAHTGDESAAELTTRIDPVPAAGPSGGTGPAEDAATRPAAAGRPPRPRPRPDRPHVHDAGRPAVTDSPAGAGSATTAQPDTTRTSGAPSPGTAPANPTPANTTPANTTPAAAPSSATSDDRDTVTSTGGRRRVTATGRHSAVSATGGRRAVTSTGRHGTVTSTGSHRAVDKKPKRRIAAWPVACGVLVVLIVAGIFGWNWADGVLSNRAEAQAAACEEGESTLRVATAPAVADPVRQAAKAWNDEETVVHGHCVTVKVQPGTSSEVFTDLTGDRTRGTPAAWIMDDTKWSDRLASDQPDRIGASPEKIASGPDGTFTYVSLAGNGVDTVQQRAAQSFRAHLTSPEQQKRFAEAGFTG</sequence>
<keyword evidence="2" id="KW-0812">Transmembrane</keyword>
<name>A0ABW6G479_9PSEU</name>
<feature type="compositionally biased region" description="Polar residues" evidence="1">
    <location>
        <begin position="145"/>
        <end position="155"/>
    </location>
</feature>